<reference evidence="10 11" key="1">
    <citation type="submission" date="2021-03" db="EMBL/GenBank/DDBJ databases">
        <title>Genomic Encyclopedia of Type Strains, Phase IV (KMG-IV): sequencing the most valuable type-strain genomes for metagenomic binning, comparative biology and taxonomic classification.</title>
        <authorList>
            <person name="Goeker M."/>
        </authorList>
    </citation>
    <scope>NUCLEOTIDE SEQUENCE [LARGE SCALE GENOMIC DNA]</scope>
    <source>
        <strain evidence="10 11">DSM 101953</strain>
    </source>
</reference>
<keyword evidence="7" id="KW-0479">Metal-binding</keyword>
<evidence type="ECO:0000256" key="1">
    <source>
        <dbReference type="ARBA" id="ARBA00001941"/>
    </source>
</evidence>
<keyword evidence="9" id="KW-0482">Metalloprotease</keyword>
<comment type="cofactor">
    <cofactor evidence="2">
        <name>Mg(2+)</name>
        <dbReference type="ChEBI" id="CHEBI:18420"/>
    </cofactor>
</comment>
<dbReference type="Proteomes" id="UP000773462">
    <property type="component" value="Unassembled WGS sequence"/>
</dbReference>
<evidence type="ECO:0000256" key="7">
    <source>
        <dbReference type="ARBA" id="ARBA00022723"/>
    </source>
</evidence>
<accession>A0ABS4NTQ7</accession>
<dbReference type="InterPro" id="IPR035097">
    <property type="entry name" value="M29_N-terminal"/>
</dbReference>
<gene>
    <name evidence="10" type="ORF">J2Z70_002861</name>
</gene>
<evidence type="ECO:0000313" key="11">
    <source>
        <dbReference type="Proteomes" id="UP000773462"/>
    </source>
</evidence>
<dbReference type="Gene3D" id="3.40.1830.10">
    <property type="entry name" value="Thermophilic metalloprotease (M29)"/>
    <property type="match status" value="1"/>
</dbReference>
<dbReference type="SUPFAM" id="SSF144052">
    <property type="entry name" value="Thermophilic metalloprotease-like"/>
    <property type="match status" value="1"/>
</dbReference>
<comment type="cofactor">
    <cofactor evidence="1">
        <name>Co(2+)</name>
        <dbReference type="ChEBI" id="CHEBI:48828"/>
    </cofactor>
</comment>
<evidence type="ECO:0000256" key="5">
    <source>
        <dbReference type="ARBA" id="ARBA00022438"/>
    </source>
</evidence>
<dbReference type="InterPro" id="IPR052170">
    <property type="entry name" value="M29_Exopeptidase"/>
</dbReference>
<evidence type="ECO:0000256" key="4">
    <source>
        <dbReference type="ARBA" id="ARBA00008236"/>
    </source>
</evidence>
<sequence length="409" mass="44575">MLDFNQKLENYALLAVKIGVNIQPGQTLVVNADIVSAALVRLIVRQAYEAGAKLVKVNYSDEFVTRTRYDLAPSESFLEPPKWQADELEDLARGGAAFLTVISANPDLLNGVDASRIADHQKTAGQAMAPYREMLMANQVSWTGLAFPSASWAAKVFPDAAPEQQIELLWDAIFKAVRADQENPVQAWSVHLAGLKQRCELLNAKKYRKLHYTAPGTDLTIELPEGHIWCQAGAVNSRGMSFLANIPTEEVFTAPLKTGANGTVRSTKPLSYGGNIIDRFSLTLENGKVTDFTAEVGQEALASLLAMDEGAAYFGEVALVPFHSPISESGILYYTTLYDENASCHLALGASYAFTLQDGINMSKEQLVDKGMNQSLTHVDFMMGSPEMNIDGIADDGSTDPIFRNGDWA</sequence>
<dbReference type="Pfam" id="PF02073">
    <property type="entry name" value="Peptidase_M29"/>
    <property type="match status" value="1"/>
</dbReference>
<dbReference type="EMBL" id="JAGGLV010000008">
    <property type="protein sequence ID" value="MBP2112707.1"/>
    <property type="molecule type" value="Genomic_DNA"/>
</dbReference>
<dbReference type="InterPro" id="IPR000787">
    <property type="entry name" value="Peptidase_M29"/>
</dbReference>
<name>A0ABS4NTQ7_9BACL</name>
<organism evidence="10 11">
    <name type="scientific">Paenibacillus silagei</name>
    <dbReference type="NCBI Taxonomy" id="1670801"/>
    <lineage>
        <taxon>Bacteria</taxon>
        <taxon>Bacillati</taxon>
        <taxon>Bacillota</taxon>
        <taxon>Bacilli</taxon>
        <taxon>Bacillales</taxon>
        <taxon>Paenibacillaceae</taxon>
        <taxon>Paenibacillus</taxon>
    </lineage>
</organism>
<dbReference type="RefSeq" id="WP_209873890.1">
    <property type="nucleotide sequence ID" value="NZ_JAGGLV010000008.1"/>
</dbReference>
<keyword evidence="6" id="KW-0645">Protease</keyword>
<keyword evidence="5 10" id="KW-0031">Aminopeptidase</keyword>
<evidence type="ECO:0000256" key="8">
    <source>
        <dbReference type="ARBA" id="ARBA00022801"/>
    </source>
</evidence>
<evidence type="ECO:0000256" key="9">
    <source>
        <dbReference type="ARBA" id="ARBA00023049"/>
    </source>
</evidence>
<comment type="cofactor">
    <cofactor evidence="3">
        <name>Zn(2+)</name>
        <dbReference type="ChEBI" id="CHEBI:29105"/>
    </cofactor>
</comment>
<evidence type="ECO:0000256" key="3">
    <source>
        <dbReference type="ARBA" id="ARBA00001947"/>
    </source>
</evidence>
<comment type="caution">
    <text evidence="10">The sequence shown here is derived from an EMBL/GenBank/DDBJ whole genome shotgun (WGS) entry which is preliminary data.</text>
</comment>
<comment type="similarity">
    <text evidence="4">Belongs to the peptidase M29 family.</text>
</comment>
<keyword evidence="8 10" id="KW-0378">Hydrolase</keyword>
<evidence type="ECO:0000256" key="2">
    <source>
        <dbReference type="ARBA" id="ARBA00001946"/>
    </source>
</evidence>
<dbReference type="PANTHER" id="PTHR34448:SF3">
    <property type="entry name" value="AMINOPEPTIDASE AMPS"/>
    <property type="match status" value="1"/>
</dbReference>
<evidence type="ECO:0000256" key="6">
    <source>
        <dbReference type="ARBA" id="ARBA00022670"/>
    </source>
</evidence>
<dbReference type="PRINTS" id="PR00919">
    <property type="entry name" value="THERMOPTASE"/>
</dbReference>
<dbReference type="EC" id="3.4.11.-" evidence="10"/>
<evidence type="ECO:0000313" key="10">
    <source>
        <dbReference type="EMBL" id="MBP2112707.1"/>
    </source>
</evidence>
<keyword evidence="11" id="KW-1185">Reference proteome</keyword>
<dbReference type="GO" id="GO:0004177">
    <property type="term" value="F:aminopeptidase activity"/>
    <property type="evidence" value="ECO:0007669"/>
    <property type="project" value="UniProtKB-KW"/>
</dbReference>
<protein>
    <submittedName>
        <fullName evidence="10">Aminopeptidase</fullName>
        <ecNumber evidence="10">3.4.11.-</ecNumber>
    </submittedName>
</protein>
<dbReference type="PANTHER" id="PTHR34448">
    <property type="entry name" value="AMINOPEPTIDASE"/>
    <property type="match status" value="1"/>
</dbReference>
<proteinExistence type="inferred from homology"/>